<accession>A0ABU6VLT6</accession>
<keyword evidence="3" id="KW-1185">Reference proteome</keyword>
<proteinExistence type="predicted"/>
<keyword evidence="1" id="KW-1133">Transmembrane helix</keyword>
<sequence length="126" mass="13252">MATGSGFRDQRVLIVATPPPLLAAVFPWDQGGDAEEQSRDSWTAVQGALEAAGSSTVVAEEIHTKEHLHFASETAPPWRPEAERPFGAIPLPTAAMDVVAMVGGAATMTASVLGTFFFFLVLGLCP</sequence>
<evidence type="ECO:0000313" key="3">
    <source>
        <dbReference type="Proteomes" id="UP001341840"/>
    </source>
</evidence>
<keyword evidence="1" id="KW-0472">Membrane</keyword>
<gene>
    <name evidence="2" type="ORF">PIB30_064122</name>
</gene>
<feature type="transmembrane region" description="Helical" evidence="1">
    <location>
        <begin position="98"/>
        <end position="125"/>
    </location>
</feature>
<comment type="caution">
    <text evidence="2">The sequence shown here is derived from an EMBL/GenBank/DDBJ whole genome shotgun (WGS) entry which is preliminary data.</text>
</comment>
<keyword evidence="1" id="KW-0812">Transmembrane</keyword>
<dbReference type="EMBL" id="JASCZI010151655">
    <property type="protein sequence ID" value="MED6173907.1"/>
    <property type="molecule type" value="Genomic_DNA"/>
</dbReference>
<dbReference type="Proteomes" id="UP001341840">
    <property type="component" value="Unassembled WGS sequence"/>
</dbReference>
<evidence type="ECO:0000313" key="2">
    <source>
        <dbReference type="EMBL" id="MED6173907.1"/>
    </source>
</evidence>
<reference evidence="2 3" key="1">
    <citation type="journal article" date="2023" name="Plants (Basel)">
        <title>Bridging the Gap: Combining Genomics and Transcriptomics Approaches to Understand Stylosanthes scabra, an Orphan Legume from the Brazilian Caatinga.</title>
        <authorList>
            <person name="Ferreira-Neto J.R.C."/>
            <person name="da Silva M.D."/>
            <person name="Binneck E."/>
            <person name="de Melo N.F."/>
            <person name="da Silva R.H."/>
            <person name="de Melo A.L.T.M."/>
            <person name="Pandolfi V."/>
            <person name="Bustamante F.O."/>
            <person name="Brasileiro-Vidal A.C."/>
            <person name="Benko-Iseppon A.M."/>
        </authorList>
    </citation>
    <scope>NUCLEOTIDE SEQUENCE [LARGE SCALE GENOMIC DNA]</scope>
    <source>
        <tissue evidence="2">Leaves</tissue>
    </source>
</reference>
<name>A0ABU6VLT6_9FABA</name>
<protein>
    <submittedName>
        <fullName evidence="2">Uncharacterized protein</fullName>
    </submittedName>
</protein>
<organism evidence="2 3">
    <name type="scientific">Stylosanthes scabra</name>
    <dbReference type="NCBI Taxonomy" id="79078"/>
    <lineage>
        <taxon>Eukaryota</taxon>
        <taxon>Viridiplantae</taxon>
        <taxon>Streptophyta</taxon>
        <taxon>Embryophyta</taxon>
        <taxon>Tracheophyta</taxon>
        <taxon>Spermatophyta</taxon>
        <taxon>Magnoliopsida</taxon>
        <taxon>eudicotyledons</taxon>
        <taxon>Gunneridae</taxon>
        <taxon>Pentapetalae</taxon>
        <taxon>rosids</taxon>
        <taxon>fabids</taxon>
        <taxon>Fabales</taxon>
        <taxon>Fabaceae</taxon>
        <taxon>Papilionoideae</taxon>
        <taxon>50 kb inversion clade</taxon>
        <taxon>dalbergioids sensu lato</taxon>
        <taxon>Dalbergieae</taxon>
        <taxon>Pterocarpus clade</taxon>
        <taxon>Stylosanthes</taxon>
    </lineage>
</organism>
<evidence type="ECO:0000256" key="1">
    <source>
        <dbReference type="SAM" id="Phobius"/>
    </source>
</evidence>